<dbReference type="AlphaFoldDB" id="A0A9N8PUG6"/>
<dbReference type="PANTHER" id="PTHR48022">
    <property type="entry name" value="PLASTIDIC GLUCOSE TRANSPORTER 4"/>
    <property type="match status" value="1"/>
</dbReference>
<reference evidence="5" key="1">
    <citation type="submission" date="2020-06" db="EMBL/GenBank/DDBJ databases">
        <authorList>
            <person name="Onetto C."/>
        </authorList>
    </citation>
    <scope>NUCLEOTIDE SEQUENCE</scope>
</reference>
<evidence type="ECO:0000256" key="3">
    <source>
        <dbReference type="ARBA" id="ARBA00022989"/>
    </source>
</evidence>
<dbReference type="InterPro" id="IPR005828">
    <property type="entry name" value="MFS_sugar_transport-like"/>
</dbReference>
<evidence type="ECO:0000256" key="1">
    <source>
        <dbReference type="ARBA" id="ARBA00004141"/>
    </source>
</evidence>
<dbReference type="GO" id="GO:0005351">
    <property type="term" value="F:carbohydrate:proton symporter activity"/>
    <property type="evidence" value="ECO:0007669"/>
    <property type="project" value="TreeGrafter"/>
</dbReference>
<dbReference type="PANTHER" id="PTHR48022:SF79">
    <property type="entry name" value="LACTOSE PERMEASE, PUTATIVE (AFU_ORTHOLOGUE AFUA_6G01860)-RELATED"/>
    <property type="match status" value="1"/>
</dbReference>
<gene>
    <name evidence="5" type="ORF">AWRI4620_LOCUS7593</name>
</gene>
<name>A0A9N8PUG6_9PEZI</name>
<keyword evidence="4" id="KW-0472">Membrane</keyword>
<accession>A0A9N8PUG6</accession>
<dbReference type="GO" id="GO:0016020">
    <property type="term" value="C:membrane"/>
    <property type="evidence" value="ECO:0007669"/>
    <property type="project" value="UniProtKB-SubCell"/>
</dbReference>
<proteinExistence type="predicted"/>
<comment type="subcellular location">
    <subcellularLocation>
        <location evidence="1">Membrane</location>
        <topology evidence="1">Multi-pass membrane protein</topology>
    </subcellularLocation>
</comment>
<dbReference type="OrthoDB" id="65569at2759"/>
<keyword evidence="3" id="KW-1133">Transmembrane helix</keyword>
<dbReference type="SUPFAM" id="SSF103473">
    <property type="entry name" value="MFS general substrate transporter"/>
    <property type="match status" value="1"/>
</dbReference>
<keyword evidence="2" id="KW-0812">Transmembrane</keyword>
<comment type="caution">
    <text evidence="5">The sequence shown here is derived from an EMBL/GenBank/DDBJ whole genome shotgun (WGS) entry which is preliminary data.</text>
</comment>
<protein>
    <submittedName>
        <fullName evidence="5">Uncharacterized protein</fullName>
    </submittedName>
</protein>
<evidence type="ECO:0000256" key="4">
    <source>
        <dbReference type="ARBA" id="ARBA00023136"/>
    </source>
</evidence>
<dbReference type="InterPro" id="IPR036259">
    <property type="entry name" value="MFS_trans_sf"/>
</dbReference>
<dbReference type="EMBL" id="CAINUL010000016">
    <property type="protein sequence ID" value="CAD0113338.1"/>
    <property type="molecule type" value="Genomic_DNA"/>
</dbReference>
<evidence type="ECO:0000256" key="2">
    <source>
        <dbReference type="ARBA" id="ARBA00022692"/>
    </source>
</evidence>
<dbReference type="Gene3D" id="1.20.1250.20">
    <property type="entry name" value="MFS general substrate transporter like domains"/>
    <property type="match status" value="1"/>
</dbReference>
<evidence type="ECO:0000313" key="5">
    <source>
        <dbReference type="EMBL" id="CAD0113338.1"/>
    </source>
</evidence>
<sequence>MHNLYPVEILSLALRARGMGVYSFIQGAAGSVQNYGIAVDIDKLGYKIWAVYVVYNTLQLIASYFVFPETYGLSLEEIDVVFETPGVNPVKISLNIQKAKKRRAVLEEEVDTVGAKA</sequence>
<keyword evidence="6" id="KW-1185">Reference proteome</keyword>
<organism evidence="5 6">
    <name type="scientific">Aureobasidium uvarum</name>
    <dbReference type="NCBI Taxonomy" id="2773716"/>
    <lineage>
        <taxon>Eukaryota</taxon>
        <taxon>Fungi</taxon>
        <taxon>Dikarya</taxon>
        <taxon>Ascomycota</taxon>
        <taxon>Pezizomycotina</taxon>
        <taxon>Dothideomycetes</taxon>
        <taxon>Dothideomycetidae</taxon>
        <taxon>Dothideales</taxon>
        <taxon>Saccotheciaceae</taxon>
        <taxon>Aureobasidium</taxon>
    </lineage>
</organism>
<dbReference type="InterPro" id="IPR050360">
    <property type="entry name" value="MFS_Sugar_Transporters"/>
</dbReference>
<evidence type="ECO:0000313" key="6">
    <source>
        <dbReference type="Proteomes" id="UP000745764"/>
    </source>
</evidence>
<dbReference type="Pfam" id="PF00083">
    <property type="entry name" value="Sugar_tr"/>
    <property type="match status" value="1"/>
</dbReference>
<dbReference type="Proteomes" id="UP000745764">
    <property type="component" value="Unassembled WGS sequence"/>
</dbReference>